<dbReference type="Proteomes" id="UP001187192">
    <property type="component" value="Unassembled WGS sequence"/>
</dbReference>
<organism evidence="5 6">
    <name type="scientific">Ficus carica</name>
    <name type="common">Common fig</name>
    <dbReference type="NCBI Taxonomy" id="3494"/>
    <lineage>
        <taxon>Eukaryota</taxon>
        <taxon>Viridiplantae</taxon>
        <taxon>Streptophyta</taxon>
        <taxon>Embryophyta</taxon>
        <taxon>Tracheophyta</taxon>
        <taxon>Spermatophyta</taxon>
        <taxon>Magnoliopsida</taxon>
        <taxon>eudicotyledons</taxon>
        <taxon>Gunneridae</taxon>
        <taxon>Pentapetalae</taxon>
        <taxon>rosids</taxon>
        <taxon>fabids</taxon>
        <taxon>Rosales</taxon>
        <taxon>Moraceae</taxon>
        <taxon>Ficeae</taxon>
        <taxon>Ficus</taxon>
    </lineage>
</organism>
<keyword evidence="6" id="KW-1185">Reference proteome</keyword>
<evidence type="ECO:0000313" key="3">
    <source>
        <dbReference type="EMBL" id="GMN33007.1"/>
    </source>
</evidence>
<sequence>MATNLLPFCPSVVRASAIPNTKSDNARRRSSSAANWWSPLFGWSPEPDYIDADGRADSPEKSDGGSEMKPSRSSRFAPGCFTEEKAKRLRLLTKETASFHDVMYHSAIASRLASDFKNGSDL</sequence>
<evidence type="ECO:0000256" key="1">
    <source>
        <dbReference type="SAM" id="MobiDB-lite"/>
    </source>
</evidence>
<comment type="caution">
    <text evidence="5">The sequence shown here is derived from an EMBL/GenBank/DDBJ whole genome shotgun (WGS) entry which is preliminary data.</text>
</comment>
<dbReference type="EMBL" id="BTGU01002047">
    <property type="protein sequence ID" value="GMN33226.1"/>
    <property type="molecule type" value="Genomic_DNA"/>
</dbReference>
<dbReference type="EMBL" id="BTGU01002046">
    <property type="protein sequence ID" value="GMN33215.1"/>
    <property type="molecule type" value="Genomic_DNA"/>
</dbReference>
<proteinExistence type="predicted"/>
<reference evidence="5" key="1">
    <citation type="submission" date="2023-07" db="EMBL/GenBank/DDBJ databases">
        <title>draft genome sequence of fig (Ficus carica).</title>
        <authorList>
            <person name="Takahashi T."/>
            <person name="Nishimura K."/>
        </authorList>
    </citation>
    <scope>NUCLEOTIDE SEQUENCE</scope>
</reference>
<evidence type="ECO:0000313" key="5">
    <source>
        <dbReference type="EMBL" id="GMN33226.1"/>
    </source>
</evidence>
<dbReference type="EMBL" id="BTGU01002031">
    <property type="protein sequence ID" value="GMN33007.1"/>
    <property type="molecule type" value="Genomic_DNA"/>
</dbReference>
<name>A0AA87ZWE2_FICCA</name>
<evidence type="ECO:0000313" key="6">
    <source>
        <dbReference type="Proteomes" id="UP001187192"/>
    </source>
</evidence>
<dbReference type="AlphaFoldDB" id="A0AA87ZWE2"/>
<feature type="compositionally biased region" description="Basic and acidic residues" evidence="1">
    <location>
        <begin position="52"/>
        <end position="70"/>
    </location>
</feature>
<accession>A0AA87ZWE2</accession>
<evidence type="ECO:0000313" key="2">
    <source>
        <dbReference type="EMBL" id="GMN32999.1"/>
    </source>
</evidence>
<gene>
    <name evidence="2" type="ORF">TIFTF001_041819</name>
    <name evidence="3" type="ORF">TIFTF001_041821</name>
    <name evidence="4" type="ORF">TIFTF001_041851</name>
    <name evidence="5" type="ORF">TIFTF001_041852</name>
</gene>
<evidence type="ECO:0000313" key="4">
    <source>
        <dbReference type="EMBL" id="GMN33215.1"/>
    </source>
</evidence>
<dbReference type="PANTHER" id="PTHR34198">
    <property type="entry name" value="OS01G0175100 PROTEIN"/>
    <property type="match status" value="1"/>
</dbReference>
<protein>
    <submittedName>
        <fullName evidence="5">Uncharacterized protein</fullName>
    </submittedName>
</protein>
<dbReference type="EMBL" id="BTGU01002030">
    <property type="protein sequence ID" value="GMN32999.1"/>
    <property type="molecule type" value="Genomic_DNA"/>
</dbReference>
<feature type="region of interest" description="Disordered" evidence="1">
    <location>
        <begin position="19"/>
        <end position="80"/>
    </location>
</feature>
<dbReference type="PANTHER" id="PTHR34198:SF21">
    <property type="entry name" value="PROTEIN, PUTATIVE-RELATED"/>
    <property type="match status" value="1"/>
</dbReference>